<evidence type="ECO:0000313" key="9">
    <source>
        <dbReference type="EMBL" id="REK76219.1"/>
    </source>
</evidence>
<dbReference type="PANTHER" id="PTHR11601:SF50">
    <property type="entry name" value="CYSTEINE DESULFURASE ISCS 2-RELATED"/>
    <property type="match status" value="1"/>
</dbReference>
<name>A0A371PKM5_9BACL</name>
<dbReference type="EMBL" id="QUBQ01000001">
    <property type="protein sequence ID" value="REK76219.1"/>
    <property type="molecule type" value="Genomic_DNA"/>
</dbReference>
<dbReference type="Gene3D" id="3.40.640.10">
    <property type="entry name" value="Type I PLP-dependent aspartate aminotransferase-like (Major domain)"/>
    <property type="match status" value="1"/>
</dbReference>
<accession>A0A371PKM5</accession>
<keyword evidence="5" id="KW-0408">Iron</keyword>
<dbReference type="GO" id="GO:0046872">
    <property type="term" value="F:metal ion binding"/>
    <property type="evidence" value="ECO:0007669"/>
    <property type="project" value="UniProtKB-KW"/>
</dbReference>
<dbReference type="InterPro" id="IPR015421">
    <property type="entry name" value="PyrdxlP-dep_Trfase_major"/>
</dbReference>
<evidence type="ECO:0000256" key="1">
    <source>
        <dbReference type="ARBA" id="ARBA00001933"/>
    </source>
</evidence>
<comment type="cofactor">
    <cofactor evidence="1 7">
        <name>pyridoxal 5'-phosphate</name>
        <dbReference type="ChEBI" id="CHEBI:597326"/>
    </cofactor>
</comment>
<dbReference type="OrthoDB" id="9808002at2"/>
<keyword evidence="6" id="KW-0411">Iron-sulfur</keyword>
<evidence type="ECO:0000256" key="2">
    <source>
        <dbReference type="ARBA" id="ARBA00006490"/>
    </source>
</evidence>
<evidence type="ECO:0000313" key="10">
    <source>
        <dbReference type="Proteomes" id="UP000261905"/>
    </source>
</evidence>
<evidence type="ECO:0000256" key="6">
    <source>
        <dbReference type="ARBA" id="ARBA00023014"/>
    </source>
</evidence>
<keyword evidence="4" id="KW-0663">Pyridoxal phosphate</keyword>
<evidence type="ECO:0000259" key="8">
    <source>
        <dbReference type="Pfam" id="PF00266"/>
    </source>
</evidence>
<evidence type="ECO:0000256" key="3">
    <source>
        <dbReference type="ARBA" id="ARBA00022723"/>
    </source>
</evidence>
<organism evidence="9 10">
    <name type="scientific">Paenibacillus paeoniae</name>
    <dbReference type="NCBI Taxonomy" id="2292705"/>
    <lineage>
        <taxon>Bacteria</taxon>
        <taxon>Bacillati</taxon>
        <taxon>Bacillota</taxon>
        <taxon>Bacilli</taxon>
        <taxon>Bacillales</taxon>
        <taxon>Paenibacillaceae</taxon>
        <taxon>Paenibacillus</taxon>
    </lineage>
</organism>
<dbReference type="Proteomes" id="UP000261905">
    <property type="component" value="Unassembled WGS sequence"/>
</dbReference>
<dbReference type="InterPro" id="IPR000192">
    <property type="entry name" value="Aminotrans_V_dom"/>
</dbReference>
<keyword evidence="10" id="KW-1185">Reference proteome</keyword>
<dbReference type="InterPro" id="IPR016454">
    <property type="entry name" value="Cysteine_dSase"/>
</dbReference>
<dbReference type="RefSeq" id="WP_116043004.1">
    <property type="nucleotide sequence ID" value="NZ_QUBQ01000001.1"/>
</dbReference>
<dbReference type="AlphaFoldDB" id="A0A371PKM5"/>
<dbReference type="Gene3D" id="1.10.260.50">
    <property type="match status" value="1"/>
</dbReference>
<keyword evidence="3" id="KW-0479">Metal-binding</keyword>
<dbReference type="InterPro" id="IPR015422">
    <property type="entry name" value="PyrdxlP-dep_Trfase_small"/>
</dbReference>
<feature type="domain" description="Aminotransferase class V" evidence="8">
    <location>
        <begin position="3"/>
        <end position="363"/>
    </location>
</feature>
<evidence type="ECO:0000256" key="5">
    <source>
        <dbReference type="ARBA" id="ARBA00023004"/>
    </source>
</evidence>
<proteinExistence type="inferred from homology"/>
<evidence type="ECO:0000256" key="4">
    <source>
        <dbReference type="ARBA" id="ARBA00022898"/>
    </source>
</evidence>
<reference evidence="9 10" key="1">
    <citation type="submission" date="2018-08" db="EMBL/GenBank/DDBJ databases">
        <title>Paenibacillus sp. M4BSY-1, whole genome shotgun sequence.</title>
        <authorList>
            <person name="Tuo L."/>
        </authorList>
    </citation>
    <scope>NUCLEOTIDE SEQUENCE [LARGE SCALE GENOMIC DNA]</scope>
    <source>
        <strain evidence="9 10">M4BSY-1</strain>
    </source>
</reference>
<gene>
    <name evidence="9" type="ORF">DX130_03970</name>
</gene>
<dbReference type="PROSITE" id="PS00595">
    <property type="entry name" value="AA_TRANSFER_CLASS_5"/>
    <property type="match status" value="1"/>
</dbReference>
<dbReference type="GO" id="GO:0051536">
    <property type="term" value="F:iron-sulfur cluster binding"/>
    <property type="evidence" value="ECO:0007669"/>
    <property type="project" value="UniProtKB-KW"/>
</dbReference>
<dbReference type="GO" id="GO:0031071">
    <property type="term" value="F:cysteine desulfurase activity"/>
    <property type="evidence" value="ECO:0007669"/>
    <property type="project" value="UniProtKB-ARBA"/>
</dbReference>
<comment type="similarity">
    <text evidence="2">Belongs to the class-V pyridoxal-phosphate-dependent aminotransferase family. NifS/IscS subfamily.</text>
</comment>
<dbReference type="Gene3D" id="3.90.1150.10">
    <property type="entry name" value="Aspartate Aminotransferase, domain 1"/>
    <property type="match status" value="1"/>
</dbReference>
<dbReference type="PIRSF" id="PIRSF005572">
    <property type="entry name" value="NifS"/>
    <property type="match status" value="1"/>
</dbReference>
<dbReference type="InterPro" id="IPR015424">
    <property type="entry name" value="PyrdxlP-dep_Trfase"/>
</dbReference>
<dbReference type="FunFam" id="3.40.640.10:FF:000084">
    <property type="entry name" value="IscS-like cysteine desulfurase"/>
    <property type="match status" value="1"/>
</dbReference>
<evidence type="ECO:0000256" key="7">
    <source>
        <dbReference type="RuleBase" id="RU004504"/>
    </source>
</evidence>
<sequence length="383" mass="41805">MLYFDHCASTPPYEEVMTAMMEVMRKHYANPSSLHAGGVAAAKLIERSRSLVAELLGTSRGSWLFTSGGTESNNLALKGAARHYRSRGNHIIASGIEHASVHEALKQLVSEGYQVTYLPLSKTGHVSAESVRAALTDETILVTVMHVNNEIGTVQPIQEIGELLRDYPQILFHVDAVQSLGKMPLDPEAWGIDLVSASAHKLRGPKGIGWLYVRDGVKLHALSSGGSHEGGFRAGTENVPAIVASSKALRMSLQSMEKRAEKMYELTRRLRAFIETRPEFRLNGAKPLAPHIVHFSYPGMKPEVIVHMLEQHGIIASTKSACSSKDNKPSRVLLAIGASSEHASGGVRISFGDEHREEHVERLIAALTDVIAQLKPLERGSQH</sequence>
<comment type="caution">
    <text evidence="9">The sequence shown here is derived from an EMBL/GenBank/DDBJ whole genome shotgun (WGS) entry which is preliminary data.</text>
</comment>
<dbReference type="PANTHER" id="PTHR11601">
    <property type="entry name" value="CYSTEINE DESULFURYLASE FAMILY MEMBER"/>
    <property type="match status" value="1"/>
</dbReference>
<protein>
    <submittedName>
        <fullName evidence="9">Cysteine desulfurase</fullName>
    </submittedName>
</protein>
<dbReference type="Pfam" id="PF00266">
    <property type="entry name" value="Aminotran_5"/>
    <property type="match status" value="1"/>
</dbReference>
<dbReference type="SUPFAM" id="SSF53383">
    <property type="entry name" value="PLP-dependent transferases"/>
    <property type="match status" value="1"/>
</dbReference>
<dbReference type="NCBIfam" id="NF002806">
    <property type="entry name" value="PRK02948.1"/>
    <property type="match status" value="1"/>
</dbReference>
<dbReference type="InterPro" id="IPR020578">
    <property type="entry name" value="Aminotrans_V_PyrdxlP_BS"/>
</dbReference>